<dbReference type="EMBL" id="LR134406">
    <property type="protein sequence ID" value="VEH71736.1"/>
    <property type="molecule type" value="Genomic_DNA"/>
</dbReference>
<dbReference type="GeneID" id="64408463"/>
<keyword evidence="1" id="KW-1133">Transmembrane helix</keyword>
<feature type="transmembrane region" description="Helical" evidence="1">
    <location>
        <begin position="81"/>
        <end position="101"/>
    </location>
</feature>
<evidence type="ECO:0000313" key="4">
    <source>
        <dbReference type="Proteomes" id="UP000273044"/>
    </source>
</evidence>
<keyword evidence="1" id="KW-0472">Membrane</keyword>
<keyword evidence="4" id="KW-1185">Reference proteome</keyword>
<gene>
    <name evidence="2" type="ORF">J5A53_00205</name>
    <name evidence="3" type="ORF">NCTC12967_03064</name>
</gene>
<dbReference type="EMBL" id="CP072385">
    <property type="protein sequence ID" value="QUC11167.1"/>
    <property type="molecule type" value="Genomic_DNA"/>
</dbReference>
<dbReference type="OrthoDB" id="3733498at2"/>
<name>A0A3N4CZL4_9ACTN</name>
<evidence type="ECO:0000256" key="1">
    <source>
        <dbReference type="SAM" id="Phobius"/>
    </source>
</evidence>
<evidence type="ECO:0000313" key="3">
    <source>
        <dbReference type="EMBL" id="VEH71736.1"/>
    </source>
</evidence>
<dbReference type="Proteomes" id="UP000677180">
    <property type="component" value="Chromosome"/>
</dbReference>
<organism evidence="3 4">
    <name type="scientific">Arachnia propionica</name>
    <dbReference type="NCBI Taxonomy" id="1750"/>
    <lineage>
        <taxon>Bacteria</taxon>
        <taxon>Bacillati</taxon>
        <taxon>Actinomycetota</taxon>
        <taxon>Actinomycetes</taxon>
        <taxon>Propionibacteriales</taxon>
        <taxon>Propionibacteriaceae</taxon>
        <taxon>Arachnia</taxon>
    </lineage>
</organism>
<keyword evidence="1" id="KW-0812">Transmembrane</keyword>
<proteinExistence type="predicted"/>
<accession>A0A3N4CZL4</accession>
<reference evidence="3 4" key="1">
    <citation type="submission" date="2018-12" db="EMBL/GenBank/DDBJ databases">
        <authorList>
            <consortium name="Pathogen Informatics"/>
        </authorList>
    </citation>
    <scope>NUCLEOTIDE SEQUENCE [LARGE SCALE GENOMIC DNA]</scope>
    <source>
        <strain evidence="3 4">NCTC12967</strain>
    </source>
</reference>
<sequence>MWGWVLVASLACFATKLAGLLVPRRLLDDERTVLTMAGMTVGVLAGLIGISTFTTGSVVTVDARLASLLVAVVALRLRAPFLLVVVLGAVAAALVRVAGVAG</sequence>
<evidence type="ECO:0000313" key="2">
    <source>
        <dbReference type="EMBL" id="QUC11167.1"/>
    </source>
</evidence>
<reference evidence="2" key="2">
    <citation type="submission" date="2021-03" db="EMBL/GenBank/DDBJ databases">
        <title>Human Oral Microbial Genomes.</title>
        <authorList>
            <person name="Johnston C.D."/>
            <person name="Chen T."/>
            <person name="Dewhirst F.E."/>
        </authorList>
    </citation>
    <scope>NUCLEOTIDE SEQUENCE</scope>
    <source>
        <strain evidence="2">F0714</strain>
    </source>
</reference>
<dbReference type="AlphaFoldDB" id="A0A3N4CZL4"/>
<feature type="transmembrane region" description="Helical" evidence="1">
    <location>
        <begin position="35"/>
        <end position="61"/>
    </location>
</feature>
<protein>
    <submittedName>
        <fullName evidence="2">AzlD domain-containing protein</fullName>
    </submittedName>
</protein>
<dbReference type="RefSeq" id="WP_014848075.1">
    <property type="nucleotide sequence ID" value="NZ_CAUVFS010000020.1"/>
</dbReference>
<dbReference type="OMA" id="CIWKKAP"/>
<dbReference type="Proteomes" id="UP000273044">
    <property type="component" value="Chromosome"/>
</dbReference>